<name>A0A1G4TDM8_9BACL</name>
<dbReference type="EC" id="2.7.6.2" evidence="5"/>
<feature type="domain" description="Thiamin pyrophosphokinase thiamin-binding" evidence="6">
    <location>
        <begin position="147"/>
        <end position="209"/>
    </location>
</feature>
<evidence type="ECO:0000313" key="7">
    <source>
        <dbReference type="EMBL" id="SCW79327.1"/>
    </source>
</evidence>
<dbReference type="InterPro" id="IPR007371">
    <property type="entry name" value="TPK_catalytic"/>
</dbReference>
<proteinExistence type="predicted"/>
<dbReference type="Proteomes" id="UP000198601">
    <property type="component" value="Unassembled WGS sequence"/>
</dbReference>
<dbReference type="CDD" id="cd07995">
    <property type="entry name" value="TPK"/>
    <property type="match status" value="1"/>
</dbReference>
<dbReference type="GO" id="GO:0016301">
    <property type="term" value="F:kinase activity"/>
    <property type="evidence" value="ECO:0007669"/>
    <property type="project" value="UniProtKB-KW"/>
</dbReference>
<dbReference type="NCBIfam" id="TIGR01378">
    <property type="entry name" value="thi_PPkinase"/>
    <property type="match status" value="1"/>
</dbReference>
<accession>A0A1G4TDM8</accession>
<organism evidence="7 8">
    <name type="scientific">Paenibacillus tianmuensis</name>
    <dbReference type="NCBI Taxonomy" id="624147"/>
    <lineage>
        <taxon>Bacteria</taxon>
        <taxon>Bacillati</taxon>
        <taxon>Bacillota</taxon>
        <taxon>Bacilli</taxon>
        <taxon>Bacillales</taxon>
        <taxon>Paenibacillaceae</taxon>
        <taxon>Paenibacillus</taxon>
    </lineage>
</organism>
<dbReference type="InterPro" id="IPR007373">
    <property type="entry name" value="Thiamin_PyroPKinase_B1-bd"/>
</dbReference>
<evidence type="ECO:0000259" key="6">
    <source>
        <dbReference type="SMART" id="SM00983"/>
    </source>
</evidence>
<dbReference type="EMBL" id="FMTT01000048">
    <property type="protein sequence ID" value="SCW79327.1"/>
    <property type="molecule type" value="Genomic_DNA"/>
</dbReference>
<evidence type="ECO:0000256" key="4">
    <source>
        <dbReference type="ARBA" id="ARBA00022840"/>
    </source>
</evidence>
<dbReference type="SMART" id="SM00983">
    <property type="entry name" value="TPK_B1_binding"/>
    <property type="match status" value="1"/>
</dbReference>
<keyword evidence="3 7" id="KW-0418">Kinase</keyword>
<evidence type="ECO:0000256" key="1">
    <source>
        <dbReference type="ARBA" id="ARBA00022679"/>
    </source>
</evidence>
<dbReference type="PANTHER" id="PTHR41299:SF1">
    <property type="entry name" value="THIAMINE PYROPHOSPHOKINASE"/>
    <property type="match status" value="1"/>
</dbReference>
<gene>
    <name evidence="7" type="ORF">SAMN04487970_104849</name>
</gene>
<dbReference type="InterPro" id="IPR006282">
    <property type="entry name" value="Thi_PPkinase"/>
</dbReference>
<evidence type="ECO:0000256" key="3">
    <source>
        <dbReference type="ARBA" id="ARBA00022777"/>
    </source>
</evidence>
<keyword evidence="1" id="KW-0808">Transferase</keyword>
<dbReference type="GO" id="GO:0030975">
    <property type="term" value="F:thiamine binding"/>
    <property type="evidence" value="ECO:0007669"/>
    <property type="project" value="InterPro"/>
</dbReference>
<dbReference type="GO" id="GO:0005524">
    <property type="term" value="F:ATP binding"/>
    <property type="evidence" value="ECO:0007669"/>
    <property type="project" value="UniProtKB-KW"/>
</dbReference>
<keyword evidence="2" id="KW-0547">Nucleotide-binding</keyword>
<dbReference type="OrthoDB" id="9804377at2"/>
<dbReference type="SUPFAM" id="SSF63862">
    <property type="entry name" value="Thiamin pyrophosphokinase, substrate-binding domain"/>
    <property type="match status" value="1"/>
</dbReference>
<dbReference type="GO" id="GO:0009229">
    <property type="term" value="P:thiamine diphosphate biosynthetic process"/>
    <property type="evidence" value="ECO:0007669"/>
    <property type="project" value="InterPro"/>
</dbReference>
<evidence type="ECO:0000256" key="2">
    <source>
        <dbReference type="ARBA" id="ARBA00022741"/>
    </source>
</evidence>
<dbReference type="InterPro" id="IPR036759">
    <property type="entry name" value="TPK_catalytic_sf"/>
</dbReference>
<keyword evidence="4" id="KW-0067">ATP-binding</keyword>
<dbReference type="STRING" id="624147.SAMN04487970_104849"/>
<dbReference type="RefSeq" id="WP_090675765.1">
    <property type="nucleotide sequence ID" value="NZ_FMTT01000048.1"/>
</dbReference>
<dbReference type="PANTHER" id="PTHR41299">
    <property type="entry name" value="THIAMINE PYROPHOSPHOKINASE"/>
    <property type="match status" value="1"/>
</dbReference>
<keyword evidence="8" id="KW-1185">Reference proteome</keyword>
<dbReference type="GO" id="GO:0004788">
    <property type="term" value="F:thiamine diphosphokinase activity"/>
    <property type="evidence" value="ECO:0007669"/>
    <property type="project" value="UniProtKB-UniRule"/>
</dbReference>
<dbReference type="InterPro" id="IPR036371">
    <property type="entry name" value="TPK_B1-bd_sf"/>
</dbReference>
<dbReference type="GO" id="GO:0006772">
    <property type="term" value="P:thiamine metabolic process"/>
    <property type="evidence" value="ECO:0007669"/>
    <property type="project" value="UniProtKB-UniRule"/>
</dbReference>
<evidence type="ECO:0000256" key="5">
    <source>
        <dbReference type="NCBIfam" id="TIGR01378"/>
    </source>
</evidence>
<dbReference type="AlphaFoldDB" id="A0A1G4TDM8"/>
<sequence length="221" mass="24477">MERKRVLIFSGGRLGGWALREIRTGDVLVGADRGALFLVRHGYRPDMALGDFDSVSSVELEEIRRGSREFVACDPVWKDLTDTEMAFTWAFEQNAEEIVLLGVLGTRWDHSLANVHLLRKALAAGIRCRIADACNELMLMDSSEPLTVSRSRFTHVSLLPLSIEVTGITLEGFQYPLNEATLTIGQSLGISNVLLGEAGHIRIRDGLLLVIQSRDEEEAAE</sequence>
<dbReference type="SUPFAM" id="SSF63999">
    <property type="entry name" value="Thiamin pyrophosphokinase, catalytic domain"/>
    <property type="match status" value="1"/>
</dbReference>
<dbReference type="Pfam" id="PF04265">
    <property type="entry name" value="TPK_B1_binding"/>
    <property type="match status" value="1"/>
</dbReference>
<evidence type="ECO:0000313" key="8">
    <source>
        <dbReference type="Proteomes" id="UP000198601"/>
    </source>
</evidence>
<protein>
    <recommendedName>
        <fullName evidence="5">Thiamine diphosphokinase</fullName>
        <ecNumber evidence="5">2.7.6.2</ecNumber>
    </recommendedName>
</protein>
<dbReference type="Gene3D" id="3.40.50.10240">
    <property type="entry name" value="Thiamin pyrophosphokinase, catalytic domain"/>
    <property type="match status" value="1"/>
</dbReference>
<dbReference type="Pfam" id="PF04263">
    <property type="entry name" value="TPK_catalytic"/>
    <property type="match status" value="1"/>
</dbReference>
<reference evidence="8" key="1">
    <citation type="submission" date="2016-10" db="EMBL/GenBank/DDBJ databases">
        <authorList>
            <person name="Varghese N."/>
            <person name="Submissions S."/>
        </authorList>
    </citation>
    <scope>NUCLEOTIDE SEQUENCE [LARGE SCALE GENOMIC DNA]</scope>
    <source>
        <strain evidence="8">CGMCC 1.8946</strain>
    </source>
</reference>
<dbReference type="InterPro" id="IPR053149">
    <property type="entry name" value="TPK"/>
</dbReference>